<dbReference type="AlphaFoldDB" id="A0A174I5G7"/>
<evidence type="ECO:0000256" key="1">
    <source>
        <dbReference type="SAM" id="Phobius"/>
    </source>
</evidence>
<evidence type="ECO:0000313" key="5">
    <source>
        <dbReference type="Proteomes" id="UP000095602"/>
    </source>
</evidence>
<evidence type="ECO:0000313" key="6">
    <source>
        <dbReference type="Proteomes" id="UP000324327"/>
    </source>
</evidence>
<sequence length="538" mass="63023">MIYAFDRCFFIKNSDEKSAKKVLGERLYTNKRIKLDFSYDIVEENDDFVTRKIIDDYCKASKEIDDYEFCELMYKDYSAKPYNINISELPAIDKESEEYQNYNPPFKGENLRISDSVELTRFKEENFDEKYGIITNIYKDMNSSDISIVGCEFRYKDELNFSYGREKGFKKAEDSAILELIERLAIYDVEGEIKKVSYDENNGLNLVNPEELLYYSQEFRNAGNKFDSSFPYKWLKVEEWGSNKGAYIPLQFFSMDVDDENYFVFESSNGVALGSSIYEAKLFALFELVERDAFLNFWYKKARLYRIDINSVEKKVQEKIARFETEDKKVYIFDMTFDISIPSILCLAVDFRGKVATYISTASHVNYNVAINAAVNECLVGHRIYETNPRIGEKEYNSDYDVVEMFDHVNHASRREYIKNYDFLFESEVKTVEELYGSESYKISDSIDDAKDLLDFICKTKLNNHGKIYFADLSTKMSYEYGFFVAKIVVSGMLPMTFGYANQRINRERIKNAIQNSKYSDRCLCKGDEIDDRAHPFP</sequence>
<gene>
    <name evidence="3" type="ORF">ERS852497_00948</name>
    <name evidence="4" type="ORF">FYL31_07835</name>
</gene>
<name>A0A174I5G7_9FIRM</name>
<dbReference type="Gene3D" id="3.30.1330.230">
    <property type="match status" value="1"/>
</dbReference>
<protein>
    <submittedName>
        <fullName evidence="3">Bacteriocin biosynthesis docking scaffold, SagD family</fullName>
    </submittedName>
</protein>
<feature type="domain" description="YcaO" evidence="2">
    <location>
        <begin position="164"/>
        <end position="538"/>
    </location>
</feature>
<dbReference type="Gene3D" id="3.30.160.660">
    <property type="match status" value="1"/>
</dbReference>
<dbReference type="PROSITE" id="PS51664">
    <property type="entry name" value="YCAO"/>
    <property type="match status" value="1"/>
</dbReference>
<accession>A0A174I5G7</accession>
<dbReference type="Pfam" id="PF02624">
    <property type="entry name" value="YcaO"/>
    <property type="match status" value="1"/>
</dbReference>
<organism evidence="3 5">
    <name type="scientific">Agathobacter rectalis</name>
    <dbReference type="NCBI Taxonomy" id="39491"/>
    <lineage>
        <taxon>Bacteria</taxon>
        <taxon>Bacillati</taxon>
        <taxon>Bacillota</taxon>
        <taxon>Clostridia</taxon>
        <taxon>Lachnospirales</taxon>
        <taxon>Lachnospiraceae</taxon>
        <taxon>Agathobacter</taxon>
    </lineage>
</organism>
<dbReference type="Proteomes" id="UP000324327">
    <property type="component" value="Unassembled WGS sequence"/>
</dbReference>
<feature type="transmembrane region" description="Helical" evidence="1">
    <location>
        <begin position="481"/>
        <end position="501"/>
    </location>
</feature>
<reference evidence="4 6" key="3">
    <citation type="submission" date="2019-09" db="EMBL/GenBank/DDBJ databases">
        <title>Strain-level analysis of Eubacterium rectale using genomes from metagenomes.</title>
        <authorList>
            <person name="Karcher N."/>
            <person name="Segata N."/>
        </authorList>
    </citation>
    <scope>NUCLEOTIDE SEQUENCE [LARGE SCALE GENOMIC DNA]</scope>
    <source>
        <strain evidence="4 6">T3WBe13</strain>
    </source>
</reference>
<dbReference type="PANTHER" id="PTHR37809:SF1">
    <property type="entry name" value="RIBOSOMAL PROTEIN S12 METHYLTHIOTRANSFERASE ACCESSORY FACTOR YCAO"/>
    <property type="match status" value="1"/>
</dbReference>
<keyword evidence="1" id="KW-0472">Membrane</keyword>
<dbReference type="EMBL" id="VSTF01000007">
    <property type="protein sequence ID" value="TYL59460.1"/>
    <property type="molecule type" value="Genomic_DNA"/>
</dbReference>
<proteinExistence type="predicted"/>
<evidence type="ECO:0000313" key="4">
    <source>
        <dbReference type="EMBL" id="TYL59460.1"/>
    </source>
</evidence>
<keyword evidence="1" id="KW-0812">Transmembrane</keyword>
<dbReference type="Gene3D" id="3.30.40.250">
    <property type="match status" value="1"/>
</dbReference>
<evidence type="ECO:0000259" key="2">
    <source>
        <dbReference type="PROSITE" id="PS51664"/>
    </source>
</evidence>
<dbReference type="InterPro" id="IPR003776">
    <property type="entry name" value="YcaO-like_dom"/>
</dbReference>
<dbReference type="EMBL" id="CZAJ01000006">
    <property type="protein sequence ID" value="CUO82373.1"/>
    <property type="molecule type" value="Genomic_DNA"/>
</dbReference>
<evidence type="ECO:0000313" key="3">
    <source>
        <dbReference type="EMBL" id="CUO82373.1"/>
    </source>
</evidence>
<reference evidence="4 6" key="2">
    <citation type="submission" date="2019-08" db="EMBL/GenBank/DDBJ databases">
        <authorList>
            <person name="Duncan S."/>
            <person name="Walker A."/>
        </authorList>
    </citation>
    <scope>NUCLEOTIDE SEQUENCE [LARGE SCALE GENOMIC DNA]</scope>
    <source>
        <strain evidence="4 6">T3WBe13</strain>
    </source>
</reference>
<reference evidence="3 5" key="1">
    <citation type="submission" date="2015-09" db="EMBL/GenBank/DDBJ databases">
        <authorList>
            <consortium name="Pathogen Informatics"/>
        </authorList>
    </citation>
    <scope>NUCLEOTIDE SEQUENCE [LARGE SCALE GENOMIC DNA]</scope>
    <source>
        <strain evidence="3 5">2789STDY5834884</strain>
    </source>
</reference>
<dbReference type="RefSeq" id="WP_055273032.1">
    <property type="nucleotide sequence ID" value="NZ_AP031452.1"/>
</dbReference>
<dbReference type="Proteomes" id="UP000095602">
    <property type="component" value="Unassembled WGS sequence"/>
</dbReference>
<dbReference type="PANTHER" id="PTHR37809">
    <property type="entry name" value="RIBOSOMAL PROTEIN S12 METHYLTHIOTRANSFERASE ACCESSORY FACTOR YCAO"/>
    <property type="match status" value="1"/>
</dbReference>
<keyword evidence="1" id="KW-1133">Transmembrane helix</keyword>